<dbReference type="SMART" id="SM00530">
    <property type="entry name" value="HTH_XRE"/>
    <property type="match status" value="1"/>
</dbReference>
<dbReference type="RefSeq" id="WP_049582604.1">
    <property type="nucleotide sequence ID" value="NZ_CAWQXX010000034.1"/>
</dbReference>
<dbReference type="NCBIfam" id="TIGR02684">
    <property type="entry name" value="dnstrm_HI1420"/>
    <property type="match status" value="1"/>
</dbReference>
<organism evidence="2 3">
    <name type="scientific">Photorhabdus luminescens</name>
    <name type="common">Xenorhabdus luminescens</name>
    <dbReference type="NCBI Taxonomy" id="29488"/>
    <lineage>
        <taxon>Bacteria</taxon>
        <taxon>Pseudomonadati</taxon>
        <taxon>Pseudomonadota</taxon>
        <taxon>Gammaproteobacteria</taxon>
        <taxon>Enterobacterales</taxon>
        <taxon>Morganellaceae</taxon>
        <taxon>Photorhabdus</taxon>
    </lineage>
</organism>
<evidence type="ECO:0000259" key="1">
    <source>
        <dbReference type="PROSITE" id="PS50943"/>
    </source>
</evidence>
<dbReference type="InterPro" id="IPR014057">
    <property type="entry name" value="HI1420"/>
</dbReference>
<dbReference type="Pfam" id="PF21716">
    <property type="entry name" value="dnstrm_HI1420"/>
    <property type="match status" value="1"/>
</dbReference>
<feature type="domain" description="HTH cro/C1-type" evidence="1">
    <location>
        <begin position="51"/>
        <end position="94"/>
    </location>
</feature>
<name>A0A1G5PWW1_PHOLU</name>
<dbReference type="InterPro" id="IPR010982">
    <property type="entry name" value="Lambda_DNA-bd_dom_sf"/>
</dbReference>
<dbReference type="Proteomes" id="UP000183223">
    <property type="component" value="Unassembled WGS sequence"/>
</dbReference>
<dbReference type="InterPro" id="IPR001387">
    <property type="entry name" value="Cro/C1-type_HTH"/>
</dbReference>
<accession>A0A1G5PWW1</accession>
<evidence type="ECO:0000313" key="3">
    <source>
        <dbReference type="Proteomes" id="UP000183223"/>
    </source>
</evidence>
<protein>
    <submittedName>
        <fullName evidence="2">Probable addiction module antidote protein</fullName>
    </submittedName>
</protein>
<reference evidence="3" key="1">
    <citation type="submission" date="2016-10" db="EMBL/GenBank/DDBJ databases">
        <authorList>
            <person name="Varghese N."/>
            <person name="Submissions S."/>
        </authorList>
    </citation>
    <scope>NUCLEOTIDE SEQUENCE [LARGE SCALE GENOMIC DNA]</scope>
    <source>
        <strain evidence="3">ATCC 29999</strain>
    </source>
</reference>
<proteinExistence type="predicted"/>
<dbReference type="AlphaFoldDB" id="A0A1G5PWW1"/>
<dbReference type="GO" id="GO:0003677">
    <property type="term" value="F:DNA binding"/>
    <property type="evidence" value="ECO:0007669"/>
    <property type="project" value="InterPro"/>
</dbReference>
<dbReference type="SUPFAM" id="SSF47413">
    <property type="entry name" value="lambda repressor-like DNA-binding domains"/>
    <property type="match status" value="1"/>
</dbReference>
<dbReference type="Gene3D" id="1.10.260.40">
    <property type="entry name" value="lambda repressor-like DNA-binding domains"/>
    <property type="match status" value="1"/>
</dbReference>
<gene>
    <name evidence="2" type="ORF">SAMN02982990_00443</name>
</gene>
<dbReference type="OrthoDB" id="9798416at2"/>
<sequence length="100" mass="11153">MNKGIEISNYEITEHLKTEEDIQLYLEEVMKEDNPALILSALGDIAKTRNMSQLAKEVGISREGLYKALSGKGNPTFTTILKIVKALGLRFELQSTNVNI</sequence>
<keyword evidence="3" id="KW-1185">Reference proteome</keyword>
<dbReference type="CDD" id="cd00093">
    <property type="entry name" value="HTH_XRE"/>
    <property type="match status" value="1"/>
</dbReference>
<dbReference type="PANTHER" id="PTHR40275">
    <property type="entry name" value="SSL7038 PROTEIN"/>
    <property type="match status" value="1"/>
</dbReference>
<dbReference type="PROSITE" id="PS50943">
    <property type="entry name" value="HTH_CROC1"/>
    <property type="match status" value="1"/>
</dbReference>
<dbReference type="PANTHER" id="PTHR40275:SF1">
    <property type="entry name" value="SSL7038 PROTEIN"/>
    <property type="match status" value="1"/>
</dbReference>
<dbReference type="EMBL" id="FMWJ01000002">
    <property type="protein sequence ID" value="SCZ53681.1"/>
    <property type="molecule type" value="Genomic_DNA"/>
</dbReference>
<dbReference type="GeneID" id="45655600"/>
<evidence type="ECO:0000313" key="2">
    <source>
        <dbReference type="EMBL" id="SCZ53681.1"/>
    </source>
</evidence>